<dbReference type="BioGRID-ORCS" id="5228">
    <property type="hits" value="8 hits in 1155 CRISPR screens"/>
</dbReference>
<dbReference type="RefSeq" id="NP_001280572.1">
    <property type="nucleotide sequence ID" value="NM_001293643.1"/>
</dbReference>
<protein>
    <submittedName>
        <fullName evidence="2">Full-length cDNA clone CS0DI075YC18 of Placenta of Homo sapiens (human)</fullName>
    </submittedName>
</protein>
<feature type="non-terminal residue" evidence="2">
    <location>
        <position position="1"/>
    </location>
</feature>
<evidence type="ECO:0000256" key="1">
    <source>
        <dbReference type="SAM" id="MobiDB-lite"/>
    </source>
</evidence>
<dbReference type="CTD" id="5228"/>
<dbReference type="OrthoDB" id="6370328at2759"/>
<dbReference type="RefSeq" id="NP_001193941.1">
    <property type="nucleotide sequence ID" value="NM_001207012.1"/>
</dbReference>
<feature type="compositionally biased region" description="Low complexity" evidence="1">
    <location>
        <begin position="88"/>
        <end position="107"/>
    </location>
</feature>
<reference evidence="2" key="1">
    <citation type="submission" date="2003-02" db="EMBL/GenBank/DDBJ databases">
        <title>Full-length cDNA libraries and normalization.</title>
        <authorList>
            <person name="Li W.B."/>
            <person name="Gruber C."/>
            <person name="Jessee J."/>
            <person name="Polayes D."/>
        </authorList>
    </citation>
    <scope>NUCLEOTIDE SEQUENCE</scope>
    <source>
        <tissue evidence="2">Placenta</tissue>
    </source>
</reference>
<organism evidence="2">
    <name type="scientific">Homo sapiens</name>
    <name type="common">Human</name>
    <dbReference type="NCBI Taxonomy" id="9606"/>
    <lineage>
        <taxon>Eukaryota</taxon>
        <taxon>Metazoa</taxon>
        <taxon>Chordata</taxon>
        <taxon>Craniata</taxon>
        <taxon>Vertebrata</taxon>
        <taxon>Euteleostomi</taxon>
        <taxon>Mammalia</taxon>
        <taxon>Eutheria</taxon>
        <taxon>Euarchontoglires</taxon>
        <taxon>Primates</taxon>
        <taxon>Haplorrhini</taxon>
        <taxon>Catarrhini</taxon>
        <taxon>Hominidae</taxon>
        <taxon>Homo</taxon>
    </lineage>
</organism>
<feature type="region of interest" description="Disordered" evidence="1">
    <location>
        <begin position="20"/>
        <end position="171"/>
    </location>
</feature>
<evidence type="ECO:0000313" key="2">
    <source>
        <dbReference type="EMBL" id="CAD62617.1"/>
    </source>
</evidence>
<dbReference type="DisGeNET" id="5228"/>
<dbReference type="PeptideAtlas" id="Q86TW6"/>
<dbReference type="EMBL" id="BX248289">
    <property type="protein sequence ID" value="CAD62617.1"/>
    <property type="molecule type" value="mRNA"/>
</dbReference>
<feature type="compositionally biased region" description="Low complexity" evidence="1">
    <location>
        <begin position="23"/>
        <end position="32"/>
    </location>
</feature>
<dbReference type="GeneID" id="5228"/>
<dbReference type="AlphaFoldDB" id="Q86TW6"/>
<dbReference type="KEGG" id="hsa:5228"/>
<reference evidence="2" key="2">
    <citation type="submission" date="2003-02" db="EMBL/GenBank/DDBJ databases">
        <authorList>
            <person name="Genoscope"/>
        </authorList>
    </citation>
    <scope>NUCLEOTIDE SEQUENCE</scope>
    <source>
        <tissue evidence="2">Placenta</tissue>
    </source>
</reference>
<dbReference type="DNASU" id="5228"/>
<dbReference type="RefSeq" id="NP_002623.2">
    <property type="nucleotide sequence ID" value="NM_002632.5"/>
</dbReference>
<name>Q86TW6_HUMAN</name>
<accession>Q86TW6</accession>
<proteinExistence type="evidence at transcript level"/>
<sequence>SHALRAPALRAGRALRADRALRELGSGTSSAVGGAGPEPRPGSVPETQARTGCSLRRELLSAEETASTDGRPATGGPGVALGARRTIPGTRLPLGAPPRRAAPRRVPQPQPYLRAPDSARLPEDARTTGRGLGAAVREASSPPLSSSPPVPGAPRGMSMVVFPRSPLARDV</sequence>